<name>A0A2N9G4M7_FAGSY</name>
<evidence type="ECO:0000313" key="1">
    <source>
        <dbReference type="EMBL" id="SPC94463.1"/>
    </source>
</evidence>
<organism evidence="1">
    <name type="scientific">Fagus sylvatica</name>
    <name type="common">Beechnut</name>
    <dbReference type="NCBI Taxonomy" id="28930"/>
    <lineage>
        <taxon>Eukaryota</taxon>
        <taxon>Viridiplantae</taxon>
        <taxon>Streptophyta</taxon>
        <taxon>Embryophyta</taxon>
        <taxon>Tracheophyta</taxon>
        <taxon>Spermatophyta</taxon>
        <taxon>Magnoliopsida</taxon>
        <taxon>eudicotyledons</taxon>
        <taxon>Gunneridae</taxon>
        <taxon>Pentapetalae</taxon>
        <taxon>rosids</taxon>
        <taxon>fabids</taxon>
        <taxon>Fagales</taxon>
        <taxon>Fagaceae</taxon>
        <taxon>Fagus</taxon>
    </lineage>
</organism>
<proteinExistence type="predicted"/>
<protein>
    <submittedName>
        <fullName evidence="1">Uncharacterized protein</fullName>
    </submittedName>
</protein>
<accession>A0A2N9G4M7</accession>
<dbReference type="EMBL" id="OIVN01001480">
    <property type="protein sequence ID" value="SPC94463.1"/>
    <property type="molecule type" value="Genomic_DNA"/>
</dbReference>
<reference evidence="1" key="1">
    <citation type="submission" date="2018-02" db="EMBL/GenBank/DDBJ databases">
        <authorList>
            <person name="Cohen D.B."/>
            <person name="Kent A.D."/>
        </authorList>
    </citation>
    <scope>NUCLEOTIDE SEQUENCE</scope>
</reference>
<dbReference type="AlphaFoldDB" id="A0A2N9G4M7"/>
<sequence>MPHASSSISSSVPIASLKHSSSPHNLNRAPSLLTVWCLRGCVMWGWWLSWGWGWGIGVEEIENQMEERESVEETTQRRDGERRREKILTGLRGVKLVMCIAQDQDTCHSMNGEFGGRAPTRVGAKLCPKNYT</sequence>
<gene>
    <name evidence="1" type="ORF">FSB_LOCUS22345</name>
</gene>